<comment type="caution">
    <text evidence="10">The sequence shown here is derived from an EMBL/GenBank/DDBJ whole genome shotgun (WGS) entry which is preliminary data.</text>
</comment>
<reference evidence="10 11" key="1">
    <citation type="submission" date="2018-10" db="EMBL/GenBank/DDBJ databases">
        <title>Isolation from cow dung.</title>
        <authorList>
            <person name="Ling L."/>
        </authorList>
    </citation>
    <scope>NUCLEOTIDE SEQUENCE [LARGE SCALE GENOMIC DNA]</scope>
    <source>
        <strain evidence="10 11">NEAU-LL90</strain>
    </source>
</reference>
<dbReference type="InterPro" id="IPR051328">
    <property type="entry name" value="T7SS_ABC-Transporter"/>
</dbReference>
<dbReference type="Pfam" id="PF12698">
    <property type="entry name" value="ABC2_membrane_3"/>
    <property type="match status" value="1"/>
</dbReference>
<evidence type="ECO:0000256" key="1">
    <source>
        <dbReference type="ARBA" id="ARBA00004651"/>
    </source>
</evidence>
<accession>A0A3M2L3F8</accession>
<evidence type="ECO:0000256" key="5">
    <source>
        <dbReference type="ARBA" id="ARBA00022989"/>
    </source>
</evidence>
<evidence type="ECO:0000256" key="3">
    <source>
        <dbReference type="ARBA" id="ARBA00022475"/>
    </source>
</evidence>
<evidence type="ECO:0000259" key="9">
    <source>
        <dbReference type="Pfam" id="PF12698"/>
    </source>
</evidence>
<evidence type="ECO:0000313" key="11">
    <source>
        <dbReference type="Proteomes" id="UP000279275"/>
    </source>
</evidence>
<dbReference type="GO" id="GO:0046677">
    <property type="term" value="P:response to antibiotic"/>
    <property type="evidence" value="ECO:0007669"/>
    <property type="project" value="UniProtKB-KW"/>
</dbReference>
<evidence type="ECO:0000256" key="2">
    <source>
        <dbReference type="ARBA" id="ARBA00007783"/>
    </source>
</evidence>
<evidence type="ECO:0000256" key="8">
    <source>
        <dbReference type="SAM" id="Phobius"/>
    </source>
</evidence>
<feature type="transmembrane region" description="Helical" evidence="8">
    <location>
        <begin position="128"/>
        <end position="150"/>
    </location>
</feature>
<dbReference type="OrthoDB" id="8988363at2"/>
<sequence length="270" mass="29252">MTVTAAPTAQQLFENMPVARPNKIAQWWALTGRLVRTAASSGDLLIVVGATFIFTIGYWLPLRFVMSFQGINFAQFVMPIIVLQTMSFTMMSNAQIAATEAMTGLNLRMQSMPVGGFVPLAARMSGGFVRAIVAMISSIAFGYWIGFRFIAGPAQAVGFVLFAFAVGFVLAIGADALGSLSKSPEALSQALSLPTLIFGMLSCGFVPEKGFPHWIRPFVRNQPVSQFSFALRDMAGTGVTWHVLWVPLVWLGGMGIVFIPLAIWASTRRS</sequence>
<keyword evidence="11" id="KW-1185">Reference proteome</keyword>
<dbReference type="PANTHER" id="PTHR43077:SF8">
    <property type="entry name" value="DOXORUBICIN RESISTANCE ABC TRANSPORTER PERMEASE PROTEIN DRRB"/>
    <property type="match status" value="1"/>
</dbReference>
<keyword evidence="7" id="KW-0046">Antibiotic resistance</keyword>
<dbReference type="PANTHER" id="PTHR43077">
    <property type="entry name" value="TRANSPORT PERMEASE YVFS-RELATED"/>
    <property type="match status" value="1"/>
</dbReference>
<organism evidence="10 11">
    <name type="scientific">Nocardia stercoris</name>
    <dbReference type="NCBI Taxonomy" id="2483361"/>
    <lineage>
        <taxon>Bacteria</taxon>
        <taxon>Bacillati</taxon>
        <taxon>Actinomycetota</taxon>
        <taxon>Actinomycetes</taxon>
        <taxon>Mycobacteriales</taxon>
        <taxon>Nocardiaceae</taxon>
        <taxon>Nocardia</taxon>
    </lineage>
</organism>
<keyword evidence="4 8" id="KW-0812">Transmembrane</keyword>
<dbReference type="AlphaFoldDB" id="A0A3M2L3F8"/>
<keyword evidence="6 8" id="KW-0472">Membrane</keyword>
<dbReference type="InterPro" id="IPR013525">
    <property type="entry name" value="ABC2_TM"/>
</dbReference>
<dbReference type="EMBL" id="RFFH01000006">
    <property type="protein sequence ID" value="RMI31924.1"/>
    <property type="molecule type" value="Genomic_DNA"/>
</dbReference>
<keyword evidence="5 8" id="KW-1133">Transmembrane helix</keyword>
<name>A0A3M2L3F8_9NOCA</name>
<keyword evidence="3" id="KW-1003">Cell membrane</keyword>
<evidence type="ECO:0000256" key="4">
    <source>
        <dbReference type="ARBA" id="ARBA00022692"/>
    </source>
</evidence>
<feature type="transmembrane region" description="Helical" evidence="8">
    <location>
        <begin position="156"/>
        <end position="178"/>
    </location>
</feature>
<dbReference type="RefSeq" id="WP_122189052.1">
    <property type="nucleotide sequence ID" value="NZ_RFFH01000006.1"/>
</dbReference>
<evidence type="ECO:0000313" key="10">
    <source>
        <dbReference type="EMBL" id="RMI31924.1"/>
    </source>
</evidence>
<feature type="transmembrane region" description="Helical" evidence="8">
    <location>
        <begin position="42"/>
        <end position="60"/>
    </location>
</feature>
<protein>
    <submittedName>
        <fullName evidence="10">Antibiotic transporter</fullName>
    </submittedName>
</protein>
<feature type="transmembrane region" description="Helical" evidence="8">
    <location>
        <begin position="244"/>
        <end position="265"/>
    </location>
</feature>
<dbReference type="GO" id="GO:0043190">
    <property type="term" value="C:ATP-binding cassette (ABC) transporter complex"/>
    <property type="evidence" value="ECO:0007669"/>
    <property type="project" value="InterPro"/>
</dbReference>
<dbReference type="InterPro" id="IPR000412">
    <property type="entry name" value="ABC_2_transport"/>
</dbReference>
<dbReference type="Proteomes" id="UP000279275">
    <property type="component" value="Unassembled WGS sequence"/>
</dbReference>
<dbReference type="GO" id="GO:0140359">
    <property type="term" value="F:ABC-type transporter activity"/>
    <property type="evidence" value="ECO:0007669"/>
    <property type="project" value="InterPro"/>
</dbReference>
<comment type="subcellular location">
    <subcellularLocation>
        <location evidence="1">Cell membrane</location>
        <topology evidence="1">Multi-pass membrane protein</topology>
    </subcellularLocation>
</comment>
<evidence type="ECO:0000256" key="7">
    <source>
        <dbReference type="ARBA" id="ARBA00023251"/>
    </source>
</evidence>
<comment type="similarity">
    <text evidence="2">Belongs to the ABC-2 integral membrane protein family.</text>
</comment>
<proteinExistence type="inferred from homology"/>
<feature type="domain" description="ABC-2 type transporter transmembrane" evidence="9">
    <location>
        <begin position="72"/>
        <end position="264"/>
    </location>
</feature>
<dbReference type="PIRSF" id="PIRSF006648">
    <property type="entry name" value="DrrB"/>
    <property type="match status" value="1"/>
</dbReference>
<gene>
    <name evidence="10" type="ORF">EBN03_17310</name>
</gene>
<evidence type="ECO:0000256" key="6">
    <source>
        <dbReference type="ARBA" id="ARBA00023136"/>
    </source>
</evidence>